<dbReference type="PANTHER" id="PTHR42920">
    <property type="entry name" value="OS03G0707200 PROTEIN-RELATED"/>
    <property type="match status" value="1"/>
</dbReference>
<feature type="transmembrane region" description="Helical" evidence="7">
    <location>
        <begin position="178"/>
        <end position="200"/>
    </location>
</feature>
<dbReference type="EMBL" id="FMCQ01000008">
    <property type="protein sequence ID" value="SCF03763.1"/>
    <property type="molecule type" value="Genomic_DNA"/>
</dbReference>
<comment type="caution">
    <text evidence="9">The sequence shown here is derived from an EMBL/GenBank/DDBJ whole genome shotgun (WGS) entry which is preliminary data.</text>
</comment>
<organism evidence="9 10">
    <name type="scientific">Micromonospora tulbaghiae</name>
    <dbReference type="NCBI Taxonomy" id="479978"/>
    <lineage>
        <taxon>Bacteria</taxon>
        <taxon>Bacillati</taxon>
        <taxon>Actinomycetota</taxon>
        <taxon>Actinomycetes</taxon>
        <taxon>Micromonosporales</taxon>
        <taxon>Micromonosporaceae</taxon>
        <taxon>Micromonospora</taxon>
    </lineage>
</organism>
<feature type="transmembrane region" description="Helical" evidence="7">
    <location>
        <begin position="220"/>
        <end position="236"/>
    </location>
</feature>
<dbReference type="GeneID" id="93472129"/>
<comment type="similarity">
    <text evidence="2">Belongs to the EamA transporter family.</text>
</comment>
<dbReference type="InterPro" id="IPR037185">
    <property type="entry name" value="EmrE-like"/>
</dbReference>
<feature type="transmembrane region" description="Helical" evidence="7">
    <location>
        <begin position="69"/>
        <end position="88"/>
    </location>
</feature>
<feature type="domain" description="EamA" evidence="8">
    <location>
        <begin position="10"/>
        <end position="138"/>
    </location>
</feature>
<evidence type="ECO:0000256" key="1">
    <source>
        <dbReference type="ARBA" id="ARBA00004651"/>
    </source>
</evidence>
<dbReference type="RefSeq" id="WP_091425501.1">
    <property type="nucleotide sequence ID" value="NZ_FMCQ01000008.1"/>
</dbReference>
<feature type="transmembrane region" description="Helical" evidence="7">
    <location>
        <begin position="149"/>
        <end position="166"/>
    </location>
</feature>
<evidence type="ECO:0000256" key="4">
    <source>
        <dbReference type="ARBA" id="ARBA00022692"/>
    </source>
</evidence>
<keyword evidence="10" id="KW-1185">Reference proteome</keyword>
<accession>A0ABY0KRK6</accession>
<name>A0ABY0KRK6_9ACTN</name>
<feature type="transmembrane region" description="Helical" evidence="7">
    <location>
        <begin position="122"/>
        <end position="143"/>
    </location>
</feature>
<evidence type="ECO:0000259" key="8">
    <source>
        <dbReference type="Pfam" id="PF00892"/>
    </source>
</evidence>
<evidence type="ECO:0000313" key="10">
    <source>
        <dbReference type="Proteomes" id="UP000199405"/>
    </source>
</evidence>
<reference evidence="9 10" key="1">
    <citation type="submission" date="2016-06" db="EMBL/GenBank/DDBJ databases">
        <authorList>
            <person name="Varghese N."/>
            <person name="Submissions Spin"/>
        </authorList>
    </citation>
    <scope>NUCLEOTIDE SEQUENCE [LARGE SCALE GENOMIC DNA]</scope>
    <source>
        <strain evidence="9 10">DSM 45142</strain>
    </source>
</reference>
<dbReference type="InterPro" id="IPR051258">
    <property type="entry name" value="Diverse_Substrate_Transporter"/>
</dbReference>
<evidence type="ECO:0000256" key="5">
    <source>
        <dbReference type="ARBA" id="ARBA00022989"/>
    </source>
</evidence>
<evidence type="ECO:0000256" key="6">
    <source>
        <dbReference type="ARBA" id="ARBA00023136"/>
    </source>
</evidence>
<feature type="domain" description="EamA" evidence="8">
    <location>
        <begin position="151"/>
        <end position="287"/>
    </location>
</feature>
<comment type="subcellular location">
    <subcellularLocation>
        <location evidence="1">Cell membrane</location>
        <topology evidence="1">Multi-pass membrane protein</topology>
    </subcellularLocation>
</comment>
<keyword evidence="6 7" id="KW-0472">Membrane</keyword>
<feature type="transmembrane region" description="Helical" evidence="7">
    <location>
        <begin position="94"/>
        <end position="110"/>
    </location>
</feature>
<feature type="transmembrane region" description="Helical" evidence="7">
    <location>
        <begin position="248"/>
        <end position="265"/>
    </location>
</feature>
<keyword evidence="4 7" id="KW-0812">Transmembrane</keyword>
<feature type="transmembrane region" description="Helical" evidence="7">
    <location>
        <begin position="40"/>
        <end position="57"/>
    </location>
</feature>
<gene>
    <name evidence="9" type="ORF">GA0070562_5433</name>
</gene>
<keyword evidence="5 7" id="KW-1133">Transmembrane helix</keyword>
<dbReference type="Pfam" id="PF00892">
    <property type="entry name" value="EamA"/>
    <property type="match status" value="2"/>
</dbReference>
<dbReference type="PANTHER" id="PTHR42920:SF14">
    <property type="entry name" value="TRANSPORTER, DRUG_METABOLITE EXPORTER FAMILY"/>
    <property type="match status" value="1"/>
</dbReference>
<evidence type="ECO:0000313" key="9">
    <source>
        <dbReference type="EMBL" id="SCF03763.1"/>
    </source>
</evidence>
<dbReference type="SUPFAM" id="SSF103481">
    <property type="entry name" value="Multidrug resistance efflux transporter EmrE"/>
    <property type="match status" value="1"/>
</dbReference>
<evidence type="ECO:0000256" key="3">
    <source>
        <dbReference type="ARBA" id="ARBA00022475"/>
    </source>
</evidence>
<feature type="transmembrane region" description="Helical" evidence="7">
    <location>
        <begin position="271"/>
        <end position="291"/>
    </location>
</feature>
<evidence type="ECO:0000256" key="7">
    <source>
        <dbReference type="SAM" id="Phobius"/>
    </source>
</evidence>
<dbReference type="Proteomes" id="UP000199405">
    <property type="component" value="Unassembled WGS sequence"/>
</dbReference>
<proteinExistence type="inferred from homology"/>
<keyword evidence="3" id="KW-1003">Cell membrane</keyword>
<evidence type="ECO:0000256" key="2">
    <source>
        <dbReference type="ARBA" id="ARBA00007362"/>
    </source>
</evidence>
<dbReference type="InterPro" id="IPR000620">
    <property type="entry name" value="EamA_dom"/>
</dbReference>
<protein>
    <submittedName>
        <fullName evidence="9">Permease of the drug/metabolite transporter (DMT) superfamily</fullName>
    </submittedName>
</protein>
<sequence>MRSRHATLPIFAAVSWGVMFPVLASALTRVDALNLTTARYVLATAVLLALLLAREGVTALATQRRGVEVVLLGALGFAGFNTLMNLALGHAAPQQIALFAATVPLVTQFVRWARDGVRPRPALLGISLVALVGVGLVITRGRLDGLGQFGWGGLLMIGAVLGWAFYTHGASRFPEWSALRYTTLTAVAGMLAMIAASAVADLTGLQHAPAAADLVAIAPQLAYAVLVAAVLAVLAWNTGVRRLGPADAALFMNLVPVATFAVQILRGYRPVAVELVGAGLTIAALVAANLVTRTRSAARATAAPEPLAVVDRPAVVDPVAVVGR</sequence>